<protein>
    <recommendedName>
        <fullName evidence="2">Rhodopsin domain-containing protein</fullName>
    </recommendedName>
</protein>
<accession>A0A3E2HQR4</accession>
<dbReference type="Pfam" id="PF20684">
    <property type="entry name" value="Fung_rhodopsin"/>
    <property type="match status" value="1"/>
</dbReference>
<feature type="transmembrane region" description="Helical" evidence="1">
    <location>
        <begin position="158"/>
        <end position="183"/>
    </location>
</feature>
<name>A0A3E2HQR4_SCYLI</name>
<evidence type="ECO:0000313" key="3">
    <source>
        <dbReference type="EMBL" id="RFU35677.1"/>
    </source>
</evidence>
<evidence type="ECO:0000259" key="2">
    <source>
        <dbReference type="Pfam" id="PF20684"/>
    </source>
</evidence>
<evidence type="ECO:0000313" key="4">
    <source>
        <dbReference type="Proteomes" id="UP000258309"/>
    </source>
</evidence>
<dbReference type="PANTHER" id="PTHR39614">
    <property type="entry name" value="INTEGRAL MEMBRANE PROTEIN"/>
    <property type="match status" value="1"/>
</dbReference>
<dbReference type="OrthoDB" id="3918601at2759"/>
<evidence type="ECO:0000256" key="1">
    <source>
        <dbReference type="SAM" id="Phobius"/>
    </source>
</evidence>
<keyword evidence="4" id="KW-1185">Reference proteome</keyword>
<proteinExistence type="predicted"/>
<feature type="domain" description="Rhodopsin" evidence="2">
    <location>
        <begin position="45"/>
        <end position="257"/>
    </location>
</feature>
<feature type="transmembrane region" description="Helical" evidence="1">
    <location>
        <begin position="24"/>
        <end position="42"/>
    </location>
</feature>
<keyword evidence="1" id="KW-1133">Transmembrane helix</keyword>
<feature type="transmembrane region" description="Helical" evidence="1">
    <location>
        <begin position="195"/>
        <end position="214"/>
    </location>
</feature>
<reference evidence="3 4" key="1">
    <citation type="submission" date="2018-05" db="EMBL/GenBank/DDBJ databases">
        <title>Draft genome sequence of Scytalidium lignicola DSM 105466, a ubiquitous saprotrophic fungus.</title>
        <authorList>
            <person name="Buettner E."/>
            <person name="Gebauer A.M."/>
            <person name="Hofrichter M."/>
            <person name="Liers C."/>
            <person name="Kellner H."/>
        </authorList>
    </citation>
    <scope>NUCLEOTIDE SEQUENCE [LARGE SCALE GENOMIC DNA]</scope>
    <source>
        <strain evidence="3 4">DSM 105466</strain>
    </source>
</reference>
<dbReference type="AlphaFoldDB" id="A0A3E2HQR4"/>
<organism evidence="3 4">
    <name type="scientific">Scytalidium lignicola</name>
    <name type="common">Hyphomycete</name>
    <dbReference type="NCBI Taxonomy" id="5539"/>
    <lineage>
        <taxon>Eukaryota</taxon>
        <taxon>Fungi</taxon>
        <taxon>Dikarya</taxon>
        <taxon>Ascomycota</taxon>
        <taxon>Pezizomycotina</taxon>
        <taxon>Leotiomycetes</taxon>
        <taxon>Leotiomycetes incertae sedis</taxon>
        <taxon>Scytalidium</taxon>
    </lineage>
</organism>
<feature type="non-terminal residue" evidence="3">
    <location>
        <position position="1"/>
    </location>
</feature>
<comment type="caution">
    <text evidence="3">The sequence shown here is derived from an EMBL/GenBank/DDBJ whole genome shotgun (WGS) entry which is preliminary data.</text>
</comment>
<dbReference type="STRING" id="5539.A0A3E2HQR4"/>
<dbReference type="Proteomes" id="UP000258309">
    <property type="component" value="Unassembled WGS sequence"/>
</dbReference>
<feature type="transmembrane region" description="Helical" evidence="1">
    <location>
        <begin position="84"/>
        <end position="106"/>
    </location>
</feature>
<keyword evidence="1" id="KW-0472">Membrane</keyword>
<dbReference type="EMBL" id="NCSJ02000006">
    <property type="protein sequence ID" value="RFU35677.1"/>
    <property type="molecule type" value="Genomic_DNA"/>
</dbReference>
<dbReference type="PANTHER" id="PTHR39614:SF2">
    <property type="entry name" value="INTEGRAL MEMBRANE PROTEIN"/>
    <property type="match status" value="1"/>
</dbReference>
<gene>
    <name evidence="3" type="ORF">B7463_g743</name>
</gene>
<dbReference type="OMA" id="DDKHHAG"/>
<keyword evidence="1" id="KW-0812">Transmembrane</keyword>
<dbReference type="InterPro" id="IPR049326">
    <property type="entry name" value="Rhodopsin_dom_fungi"/>
</dbReference>
<sequence length="359" mass="40035">MSAPDFVLPPDNYPPFAVVTATDHTAWILVTTALGLSFLLLLSAIKLLAIIQSSIVLGACADGLGKSIELIPAENRHKVQQMLYASNLFFIAALGLSKISVAFLLLRVTPHEYHRRTFLAVISLMVGWTIASLVTVALTCDFSQPWISLNAKCPRVFLRWQVISAFDILFELALVGMTIFLVWDLHTVTESKMSVIFAFSMRLPVIIFIGYRLATFNSKGLSTNHTFLEDKFIVWTQSELYYSIITATIPSIRPFIKTLATSYGVNLTQPRGSGSGNTFEYPFGSHIYQLNSLRPQGKVDDYQYRIWSQNKSENQTVNGETITSKNRAGVSDNISIESSDSKKMIIKKDATWEVIADSQ</sequence>
<feature type="non-terminal residue" evidence="3">
    <location>
        <position position="359"/>
    </location>
</feature>
<feature type="transmembrane region" description="Helical" evidence="1">
    <location>
        <begin position="118"/>
        <end position="138"/>
    </location>
</feature>